<dbReference type="HOGENOM" id="CLU_2484645_0_0_1"/>
<gene>
    <name evidence="1" type="ORF">SCLCIDRAFT_34256</name>
</gene>
<name>A0A0C2YL54_9AGAM</name>
<reference evidence="2" key="2">
    <citation type="submission" date="2015-01" db="EMBL/GenBank/DDBJ databases">
        <title>Evolutionary Origins and Diversification of the Mycorrhizal Mutualists.</title>
        <authorList>
            <consortium name="DOE Joint Genome Institute"/>
            <consortium name="Mycorrhizal Genomics Consortium"/>
            <person name="Kohler A."/>
            <person name="Kuo A."/>
            <person name="Nagy L.G."/>
            <person name="Floudas D."/>
            <person name="Copeland A."/>
            <person name="Barry K.W."/>
            <person name="Cichocki N."/>
            <person name="Veneault-Fourrey C."/>
            <person name="LaButti K."/>
            <person name="Lindquist E.A."/>
            <person name="Lipzen A."/>
            <person name="Lundell T."/>
            <person name="Morin E."/>
            <person name="Murat C."/>
            <person name="Riley R."/>
            <person name="Ohm R."/>
            <person name="Sun H."/>
            <person name="Tunlid A."/>
            <person name="Henrissat B."/>
            <person name="Grigoriev I.V."/>
            <person name="Hibbett D.S."/>
            <person name="Martin F."/>
        </authorList>
    </citation>
    <scope>NUCLEOTIDE SEQUENCE [LARGE SCALE GENOMIC DNA]</scope>
    <source>
        <strain evidence="2">Foug A</strain>
    </source>
</reference>
<keyword evidence="2" id="KW-1185">Reference proteome</keyword>
<protein>
    <submittedName>
        <fullName evidence="1">Uncharacterized protein</fullName>
    </submittedName>
</protein>
<dbReference type="Proteomes" id="UP000053989">
    <property type="component" value="Unassembled WGS sequence"/>
</dbReference>
<accession>A0A0C2YL54</accession>
<organism evidence="1 2">
    <name type="scientific">Scleroderma citrinum Foug A</name>
    <dbReference type="NCBI Taxonomy" id="1036808"/>
    <lineage>
        <taxon>Eukaryota</taxon>
        <taxon>Fungi</taxon>
        <taxon>Dikarya</taxon>
        <taxon>Basidiomycota</taxon>
        <taxon>Agaricomycotina</taxon>
        <taxon>Agaricomycetes</taxon>
        <taxon>Agaricomycetidae</taxon>
        <taxon>Boletales</taxon>
        <taxon>Sclerodermatineae</taxon>
        <taxon>Sclerodermataceae</taxon>
        <taxon>Scleroderma</taxon>
    </lineage>
</organism>
<dbReference type="EMBL" id="KN822419">
    <property type="protein sequence ID" value="KIM50473.1"/>
    <property type="molecule type" value="Genomic_DNA"/>
</dbReference>
<evidence type="ECO:0000313" key="2">
    <source>
        <dbReference type="Proteomes" id="UP000053989"/>
    </source>
</evidence>
<reference evidence="1 2" key="1">
    <citation type="submission" date="2014-04" db="EMBL/GenBank/DDBJ databases">
        <authorList>
            <consortium name="DOE Joint Genome Institute"/>
            <person name="Kuo A."/>
            <person name="Kohler A."/>
            <person name="Nagy L.G."/>
            <person name="Floudas D."/>
            <person name="Copeland A."/>
            <person name="Barry K.W."/>
            <person name="Cichocki N."/>
            <person name="Veneault-Fourrey C."/>
            <person name="LaButti K."/>
            <person name="Lindquist E.A."/>
            <person name="Lipzen A."/>
            <person name="Lundell T."/>
            <person name="Morin E."/>
            <person name="Murat C."/>
            <person name="Sun H."/>
            <person name="Tunlid A."/>
            <person name="Henrissat B."/>
            <person name="Grigoriev I.V."/>
            <person name="Hibbett D.S."/>
            <person name="Martin F."/>
            <person name="Nordberg H.P."/>
            <person name="Cantor M.N."/>
            <person name="Hua S.X."/>
        </authorList>
    </citation>
    <scope>NUCLEOTIDE SEQUENCE [LARGE SCALE GENOMIC DNA]</scope>
    <source>
        <strain evidence="1 2">Foug A</strain>
    </source>
</reference>
<dbReference type="InParanoid" id="A0A0C2YL54"/>
<dbReference type="AlphaFoldDB" id="A0A0C2YL54"/>
<sequence length="87" mass="9543">MSGRDHPRDGRGMWVDITTLPRVSVNPTDLFNRFGHLDLTWQLGGMLCGAESGFVRPEVRVIEDASKHHAPKFLASTSAKVSKPGQA</sequence>
<evidence type="ECO:0000313" key="1">
    <source>
        <dbReference type="EMBL" id="KIM50473.1"/>
    </source>
</evidence>
<proteinExistence type="predicted"/>